<dbReference type="EMBL" id="JASMQC010000003">
    <property type="protein sequence ID" value="KAK1946743.1"/>
    <property type="molecule type" value="Genomic_DNA"/>
</dbReference>
<dbReference type="Proteomes" id="UP001259832">
    <property type="component" value="Unassembled WGS sequence"/>
</dbReference>
<name>A0AAD9GZ50_9STRA</name>
<evidence type="ECO:0008006" key="4">
    <source>
        <dbReference type="Google" id="ProtNLM"/>
    </source>
</evidence>
<comment type="caution">
    <text evidence="2">The sequence shown here is derived from an EMBL/GenBank/DDBJ whole genome shotgun (WGS) entry which is preliminary data.</text>
</comment>
<organism evidence="2 3">
    <name type="scientific">Phytophthora citrophthora</name>
    <dbReference type="NCBI Taxonomy" id="4793"/>
    <lineage>
        <taxon>Eukaryota</taxon>
        <taxon>Sar</taxon>
        <taxon>Stramenopiles</taxon>
        <taxon>Oomycota</taxon>
        <taxon>Peronosporomycetes</taxon>
        <taxon>Peronosporales</taxon>
        <taxon>Peronosporaceae</taxon>
        <taxon>Phytophthora</taxon>
    </lineage>
</organism>
<keyword evidence="3" id="KW-1185">Reference proteome</keyword>
<dbReference type="EMBL" id="JASMQC010000003">
    <property type="protein sequence ID" value="KAK1946741.1"/>
    <property type="molecule type" value="Genomic_DNA"/>
</dbReference>
<evidence type="ECO:0000313" key="3">
    <source>
        <dbReference type="Proteomes" id="UP001259832"/>
    </source>
</evidence>
<protein>
    <recommendedName>
        <fullName evidence="4">Neutral zinc metallopeptidase, Zn-binding site</fullName>
    </recommendedName>
</protein>
<evidence type="ECO:0000313" key="2">
    <source>
        <dbReference type="EMBL" id="KAK1946743.1"/>
    </source>
</evidence>
<reference evidence="2" key="1">
    <citation type="submission" date="2023-08" db="EMBL/GenBank/DDBJ databases">
        <title>Reference Genome Resource for the Citrus Pathogen Phytophthora citrophthora.</title>
        <authorList>
            <person name="Moller H."/>
            <person name="Coetzee B."/>
            <person name="Rose L.J."/>
            <person name="Van Niekerk J.M."/>
        </authorList>
    </citation>
    <scope>NUCLEOTIDE SEQUENCE</scope>
    <source>
        <strain evidence="2">STE-U-9442</strain>
    </source>
</reference>
<sequence>MVVSTGTNITSAKPTFGKITSKSGDCVVAEPTEYIREEDLDWVWQNRIGPNVDTSDKANWNVMANRNFLMDKFVHNKGSINYCVRWDSSTKLSKDVASLFQGILERHYNKWNKWLEGYNCWPFKELKVNMVGWAAKDKSQFEWTDDSLGTFYEGSVDMEGATQCPDECYRFYNNFINQWSDTSACQGEPFDVSFHQHLVQFAHQEPATSLASYCARGGGSSLSLLNENIPYGFGYDWGQEVALNDTMNNLYSENILFIGHEIGHGFGLPDFYGIETKPSRDFPNSIMMACVQLVHHYPQRRLDAAPYSRPREGSLQLLSGLSSVT</sequence>
<dbReference type="PANTHER" id="PTHR35606">
    <property type="entry name" value="CELLULOSE-BINDING FAMILY II PROTEIN"/>
    <property type="match status" value="1"/>
</dbReference>
<proteinExistence type="predicted"/>
<dbReference type="AlphaFoldDB" id="A0AAD9GZ50"/>
<gene>
    <name evidence="1" type="ORF">P3T76_002293</name>
    <name evidence="2" type="ORF">P3T76_002295</name>
</gene>
<dbReference type="PANTHER" id="PTHR35606:SF4">
    <property type="entry name" value="CELLULOSE-BINDING FAMILY II PROTEIN"/>
    <property type="match status" value="1"/>
</dbReference>
<evidence type="ECO:0000313" key="1">
    <source>
        <dbReference type="EMBL" id="KAK1946741.1"/>
    </source>
</evidence>
<accession>A0AAD9GZ50</accession>